<proteinExistence type="inferred from homology"/>
<feature type="signal peptide" evidence="3">
    <location>
        <begin position="1"/>
        <end position="24"/>
    </location>
</feature>
<keyword evidence="3" id="KW-0732">Signal</keyword>
<keyword evidence="2" id="KW-0560">Oxidoreductase</keyword>
<dbReference type="Proteomes" id="UP000270342">
    <property type="component" value="Unassembled WGS sequence"/>
</dbReference>
<dbReference type="CDD" id="cd05233">
    <property type="entry name" value="SDR_c"/>
    <property type="match status" value="1"/>
</dbReference>
<gene>
    <name evidence="4" type="ORF">D7S86_23190</name>
</gene>
<dbReference type="Gene3D" id="3.40.50.720">
    <property type="entry name" value="NAD(P)-binding Rossmann-like Domain"/>
    <property type="match status" value="1"/>
</dbReference>
<dbReference type="PANTHER" id="PTHR43639">
    <property type="entry name" value="OXIDOREDUCTASE, SHORT-CHAIN DEHYDROGENASE/REDUCTASE FAMILY (AFU_ORTHOLOGUE AFUA_5G02870)"/>
    <property type="match status" value="1"/>
</dbReference>
<dbReference type="SUPFAM" id="SSF51735">
    <property type="entry name" value="NAD(P)-binding Rossmann-fold domains"/>
    <property type="match status" value="1"/>
</dbReference>
<dbReference type="RefSeq" id="WP_121090058.1">
    <property type="nucleotide sequence ID" value="NZ_RBZU01000013.1"/>
</dbReference>
<dbReference type="EMBL" id="RBZU01000013">
    <property type="protein sequence ID" value="RKP47174.1"/>
    <property type="molecule type" value="Genomic_DNA"/>
</dbReference>
<dbReference type="PRINTS" id="PR00080">
    <property type="entry name" value="SDRFAMILY"/>
</dbReference>
<dbReference type="FunFam" id="3.40.50.720:FF:000084">
    <property type="entry name" value="Short-chain dehydrogenase reductase"/>
    <property type="match status" value="1"/>
</dbReference>
<comment type="caution">
    <text evidence="4">The sequence shown here is derived from an EMBL/GenBank/DDBJ whole genome shotgun (WGS) entry which is preliminary data.</text>
</comment>
<comment type="similarity">
    <text evidence="1">Belongs to the short-chain dehydrogenases/reductases (SDR) family.</text>
</comment>
<evidence type="ECO:0000256" key="1">
    <source>
        <dbReference type="ARBA" id="ARBA00006484"/>
    </source>
</evidence>
<organism evidence="4 5">
    <name type="scientific">Pararobbsia silviterrae</name>
    <dbReference type="NCBI Taxonomy" id="1792498"/>
    <lineage>
        <taxon>Bacteria</taxon>
        <taxon>Pseudomonadati</taxon>
        <taxon>Pseudomonadota</taxon>
        <taxon>Betaproteobacteria</taxon>
        <taxon>Burkholderiales</taxon>
        <taxon>Burkholderiaceae</taxon>
        <taxon>Pararobbsia</taxon>
    </lineage>
</organism>
<dbReference type="Pfam" id="PF13561">
    <property type="entry name" value="adh_short_C2"/>
    <property type="match status" value="1"/>
</dbReference>
<dbReference type="OrthoDB" id="8653364at2"/>
<dbReference type="InterPro" id="IPR036291">
    <property type="entry name" value="NAD(P)-bd_dom_sf"/>
</dbReference>
<evidence type="ECO:0000256" key="3">
    <source>
        <dbReference type="SAM" id="SignalP"/>
    </source>
</evidence>
<protein>
    <submittedName>
        <fullName evidence="4">SDR family oxidoreductase</fullName>
    </submittedName>
</protein>
<dbReference type="GO" id="GO:0016491">
    <property type="term" value="F:oxidoreductase activity"/>
    <property type="evidence" value="ECO:0007669"/>
    <property type="project" value="UniProtKB-KW"/>
</dbReference>
<dbReference type="PANTHER" id="PTHR43639:SF1">
    <property type="entry name" value="SHORT-CHAIN DEHYDROGENASE_REDUCTASE FAMILY PROTEIN"/>
    <property type="match status" value="1"/>
</dbReference>
<evidence type="ECO:0000256" key="2">
    <source>
        <dbReference type="ARBA" id="ARBA00023002"/>
    </source>
</evidence>
<evidence type="ECO:0000313" key="5">
    <source>
        <dbReference type="Proteomes" id="UP000270342"/>
    </source>
</evidence>
<dbReference type="InterPro" id="IPR002347">
    <property type="entry name" value="SDR_fam"/>
</dbReference>
<dbReference type="PRINTS" id="PR00081">
    <property type="entry name" value="GDHRDH"/>
</dbReference>
<reference evidence="4 5" key="1">
    <citation type="submission" date="2018-10" db="EMBL/GenBank/DDBJ databases">
        <title>Robbsia sp. DHC34, isolated from soil.</title>
        <authorList>
            <person name="Gao Z.-H."/>
            <person name="Qiu L.-H."/>
        </authorList>
    </citation>
    <scope>NUCLEOTIDE SEQUENCE [LARGE SCALE GENOMIC DNA]</scope>
    <source>
        <strain evidence="4 5">DHC34</strain>
    </source>
</reference>
<accession>A0A494XGG3</accession>
<dbReference type="AlphaFoldDB" id="A0A494XGG3"/>
<feature type="chain" id="PRO_5019824413" evidence="3">
    <location>
        <begin position="25"/>
        <end position="272"/>
    </location>
</feature>
<evidence type="ECO:0000313" key="4">
    <source>
        <dbReference type="EMBL" id="RKP47174.1"/>
    </source>
</evidence>
<sequence>MKDKRILITGGAGGLGAIACWAFAAQGAHVVALDRGDDLEERIAAARGTFESLRASASHATAGGTYEPHDVPAAISGSVRCLAADLADTPALTRTIRAEIDARGGFDILINNAAIYPSKPFLDYAEVELRAVHAVNTHAPLVLAQLLVPHMQRQHWGRIVNISSITFYGGWGELLPYVTSKGALVGATRALARELGVHGITVNCVSPGAFPTAAEAIHPDPEGYQAMVIGRQSIKHRGNALDIANALQFFASEHSGFVTGQVLAVDGGWYMN</sequence>
<name>A0A494XGG3_9BURK</name>
<dbReference type="PROSITE" id="PS51257">
    <property type="entry name" value="PROKAR_LIPOPROTEIN"/>
    <property type="match status" value="1"/>
</dbReference>
<keyword evidence="5" id="KW-1185">Reference proteome</keyword>